<dbReference type="Proteomes" id="UP000199051">
    <property type="component" value="Unassembled WGS sequence"/>
</dbReference>
<dbReference type="STRING" id="155974.SAMN04487818_105205"/>
<evidence type="ECO:0000313" key="2">
    <source>
        <dbReference type="Proteomes" id="UP000199051"/>
    </source>
</evidence>
<dbReference type="EMBL" id="FOGI01000005">
    <property type="protein sequence ID" value="SER78379.1"/>
    <property type="molecule type" value="Genomic_DNA"/>
</dbReference>
<dbReference type="RefSeq" id="WP_177215552.1">
    <property type="nucleotide sequence ID" value="NZ_FOGI01000005.1"/>
</dbReference>
<organism evidence="1 2">
    <name type="scientific">Actinokineospora terrae</name>
    <dbReference type="NCBI Taxonomy" id="155974"/>
    <lineage>
        <taxon>Bacteria</taxon>
        <taxon>Bacillati</taxon>
        <taxon>Actinomycetota</taxon>
        <taxon>Actinomycetes</taxon>
        <taxon>Pseudonocardiales</taxon>
        <taxon>Pseudonocardiaceae</taxon>
        <taxon>Actinokineospora</taxon>
    </lineage>
</organism>
<protein>
    <submittedName>
        <fullName evidence="1">Uncharacterized protein</fullName>
    </submittedName>
</protein>
<sequence>MSMGLSEFLIVVLVGLVLLTVVVVARTAEKQRRERELRAREELDRLAPPDDPR</sequence>
<name>A0A1H9S2L2_9PSEU</name>
<keyword evidence="2" id="KW-1185">Reference proteome</keyword>
<gene>
    <name evidence="1" type="ORF">SAMN04487818_105205</name>
</gene>
<proteinExistence type="predicted"/>
<reference evidence="2" key="1">
    <citation type="submission" date="2016-10" db="EMBL/GenBank/DDBJ databases">
        <authorList>
            <person name="Varghese N."/>
            <person name="Submissions S."/>
        </authorList>
    </citation>
    <scope>NUCLEOTIDE SEQUENCE [LARGE SCALE GENOMIC DNA]</scope>
    <source>
        <strain evidence="2">DSM 44260</strain>
    </source>
</reference>
<accession>A0A1H9S2L2</accession>
<dbReference type="AlphaFoldDB" id="A0A1H9S2L2"/>
<evidence type="ECO:0000313" key="1">
    <source>
        <dbReference type="EMBL" id="SER78379.1"/>
    </source>
</evidence>